<comment type="cofactor">
    <cofactor evidence="1">
        <name>FAD</name>
        <dbReference type="ChEBI" id="CHEBI:57692"/>
    </cofactor>
</comment>
<dbReference type="KEGG" id="scm:SCHCO_02545517"/>
<dbReference type="AlphaFoldDB" id="D8Q6T3"/>
<dbReference type="Pfam" id="PF01494">
    <property type="entry name" value="FAD_binding_3"/>
    <property type="match status" value="1"/>
</dbReference>
<feature type="domain" description="FAD-binding" evidence="5">
    <location>
        <begin position="5"/>
        <end position="360"/>
    </location>
</feature>
<dbReference type="Gene3D" id="3.30.70.2450">
    <property type="match status" value="1"/>
</dbReference>
<accession>D8Q6T3</accession>
<dbReference type="SUPFAM" id="SSF51905">
    <property type="entry name" value="FAD/NAD(P)-binding domain"/>
    <property type="match status" value="1"/>
</dbReference>
<dbReference type="InterPro" id="IPR050641">
    <property type="entry name" value="RIFMO-like"/>
</dbReference>
<sequence>MTNTTQVLVVGAGPSGLITALCLAQNGVNVRIIEKLAQPRVGQKGSGIQPRTLELYKFLGLYDDIQKRARLLQPVAHYKQPGGTEIAREFNMIPTGEATPDKPFPNALQLGQSRHEELIRTHLEHYGVKVEFGTDLLDFTQDEDKVHVRVSKGGEPNTATEEFDVPFVVGADGGGSKVRKTLGLRFEGETRELDKIVVGDIVVKPPGVSLDKWHSWGDPKSKLVMLRPCEAPDEDKVALYVGGPDIDFDKVASSGEEFVKVFYEISGRTDIQFGETLALSTFRPNIRMVDKFGEGRVFIVGDAAHTHSPTGGQGLNSSVQDAANLAWKLALVVKNLAPLSLLQSYSSERVPVIRDMLRRTTKLLNTTMRPGDKDPNEGWQRGGVLFQLGINYRWSEIVLDERRDRDDEDDEREHAYVGGKGICAGDRAPDAPVEGPVSRLFELFKLTRHVALVFSDAGEAIAEVEAVASELPQGLCAVAAVLPASSNGSASTSSLAALRLLDVEGLARRAYEVAGDPIIVVVRPDGVIGAIAKGAQGVYSYFQRILA</sequence>
<evidence type="ECO:0000256" key="4">
    <source>
        <dbReference type="ARBA" id="ARBA00023002"/>
    </source>
</evidence>
<dbReference type="Gene3D" id="3.50.50.60">
    <property type="entry name" value="FAD/NAD(P)-binding domain"/>
    <property type="match status" value="1"/>
</dbReference>
<dbReference type="GO" id="GO:0016709">
    <property type="term" value="F:oxidoreductase activity, acting on paired donors, with incorporation or reduction of molecular oxygen, NAD(P)H as one donor, and incorporation of one atom of oxygen"/>
    <property type="evidence" value="ECO:0007669"/>
    <property type="project" value="UniProtKB-ARBA"/>
</dbReference>
<dbReference type="GeneID" id="9588970"/>
<proteinExistence type="predicted"/>
<dbReference type="InterPro" id="IPR036188">
    <property type="entry name" value="FAD/NAD-bd_sf"/>
</dbReference>
<keyword evidence="4" id="KW-0560">Oxidoreductase</keyword>
<feature type="non-terminal residue" evidence="6">
    <location>
        <position position="547"/>
    </location>
</feature>
<dbReference type="HOGENOM" id="CLU_009665_20_3_1"/>
<organism evidence="7">
    <name type="scientific">Schizophyllum commune (strain H4-8 / FGSC 9210)</name>
    <name type="common">Split gill fungus</name>
    <dbReference type="NCBI Taxonomy" id="578458"/>
    <lineage>
        <taxon>Eukaryota</taxon>
        <taxon>Fungi</taxon>
        <taxon>Dikarya</taxon>
        <taxon>Basidiomycota</taxon>
        <taxon>Agaricomycotina</taxon>
        <taxon>Agaricomycetes</taxon>
        <taxon>Agaricomycetidae</taxon>
        <taxon>Agaricales</taxon>
        <taxon>Schizophyllaceae</taxon>
        <taxon>Schizophyllum</taxon>
    </lineage>
</organism>
<dbReference type="PANTHER" id="PTHR43004:SF19">
    <property type="entry name" value="BINDING MONOOXYGENASE, PUTATIVE (JCVI)-RELATED"/>
    <property type="match status" value="1"/>
</dbReference>
<keyword evidence="3" id="KW-0274">FAD</keyword>
<dbReference type="Proteomes" id="UP000007431">
    <property type="component" value="Unassembled WGS sequence"/>
</dbReference>
<protein>
    <recommendedName>
        <fullName evidence="5">FAD-binding domain-containing protein</fullName>
    </recommendedName>
</protein>
<dbReference type="OMA" id="RFCVGCD"/>
<dbReference type="Gene3D" id="3.40.30.120">
    <property type="match status" value="1"/>
</dbReference>
<dbReference type="OrthoDB" id="2690153at2759"/>
<name>D8Q6T3_SCHCM</name>
<dbReference type="RefSeq" id="XP_003030814.1">
    <property type="nucleotide sequence ID" value="XM_003030768.1"/>
</dbReference>
<evidence type="ECO:0000256" key="3">
    <source>
        <dbReference type="ARBA" id="ARBA00022827"/>
    </source>
</evidence>
<gene>
    <name evidence="6" type="ORF">SCHCODRAFT_109515</name>
</gene>
<dbReference type="GO" id="GO:0071949">
    <property type="term" value="F:FAD binding"/>
    <property type="evidence" value="ECO:0007669"/>
    <property type="project" value="InterPro"/>
</dbReference>
<dbReference type="PRINTS" id="PR00420">
    <property type="entry name" value="RNGMNOXGNASE"/>
</dbReference>
<dbReference type="EMBL" id="GL377307">
    <property type="protein sequence ID" value="EFI95911.1"/>
    <property type="molecule type" value="Genomic_DNA"/>
</dbReference>
<evidence type="ECO:0000313" key="6">
    <source>
        <dbReference type="EMBL" id="EFI95911.1"/>
    </source>
</evidence>
<dbReference type="PANTHER" id="PTHR43004">
    <property type="entry name" value="TRK SYSTEM POTASSIUM UPTAKE PROTEIN"/>
    <property type="match status" value="1"/>
</dbReference>
<keyword evidence="2" id="KW-0285">Flavoprotein</keyword>
<dbReference type="VEuPathDB" id="FungiDB:SCHCODRAFT_02545517"/>
<keyword evidence="7" id="KW-1185">Reference proteome</keyword>
<dbReference type="eggNOG" id="KOG3855">
    <property type="taxonomic scope" value="Eukaryota"/>
</dbReference>
<evidence type="ECO:0000313" key="7">
    <source>
        <dbReference type="Proteomes" id="UP000007431"/>
    </source>
</evidence>
<evidence type="ECO:0000259" key="5">
    <source>
        <dbReference type="Pfam" id="PF01494"/>
    </source>
</evidence>
<reference evidence="6 7" key="1">
    <citation type="journal article" date="2010" name="Nat. Biotechnol.">
        <title>Genome sequence of the model mushroom Schizophyllum commune.</title>
        <authorList>
            <person name="Ohm R.A."/>
            <person name="de Jong J.F."/>
            <person name="Lugones L.G."/>
            <person name="Aerts A."/>
            <person name="Kothe E."/>
            <person name="Stajich J.E."/>
            <person name="de Vries R.P."/>
            <person name="Record E."/>
            <person name="Levasseur A."/>
            <person name="Baker S.E."/>
            <person name="Bartholomew K.A."/>
            <person name="Coutinho P.M."/>
            <person name="Erdmann S."/>
            <person name="Fowler T.J."/>
            <person name="Gathman A.C."/>
            <person name="Lombard V."/>
            <person name="Henrissat B."/>
            <person name="Knabe N."/>
            <person name="Kuees U."/>
            <person name="Lilly W.W."/>
            <person name="Lindquist E."/>
            <person name="Lucas S."/>
            <person name="Magnuson J.K."/>
            <person name="Piumi F."/>
            <person name="Raudaskoski M."/>
            <person name="Salamov A."/>
            <person name="Schmutz J."/>
            <person name="Schwarze F.W.M.R."/>
            <person name="vanKuyk P.A."/>
            <person name="Horton J.S."/>
            <person name="Grigoriev I.V."/>
            <person name="Woesten H.A.B."/>
        </authorList>
    </citation>
    <scope>NUCLEOTIDE SEQUENCE [LARGE SCALE GENOMIC DNA]</scope>
    <source>
        <strain evidence="7">H4-8 / FGSC 9210</strain>
    </source>
</reference>
<dbReference type="InterPro" id="IPR002938">
    <property type="entry name" value="FAD-bd"/>
</dbReference>
<evidence type="ECO:0000256" key="2">
    <source>
        <dbReference type="ARBA" id="ARBA00022630"/>
    </source>
</evidence>
<dbReference type="InParanoid" id="D8Q6T3"/>
<evidence type="ECO:0000256" key="1">
    <source>
        <dbReference type="ARBA" id="ARBA00001974"/>
    </source>
</evidence>